<keyword evidence="11" id="KW-1185">Reference proteome</keyword>
<dbReference type="InterPro" id="IPR017871">
    <property type="entry name" value="ABC_transporter-like_CS"/>
</dbReference>
<dbReference type="InterPro" id="IPR003439">
    <property type="entry name" value="ABC_transporter-like_ATP-bd"/>
</dbReference>
<dbReference type="SMART" id="SM00382">
    <property type="entry name" value="AAA"/>
    <property type="match status" value="1"/>
</dbReference>
<organism evidence="10 11">
    <name type="scientific">Tumebacillus lipolyticus</name>
    <dbReference type="NCBI Taxonomy" id="1280370"/>
    <lineage>
        <taxon>Bacteria</taxon>
        <taxon>Bacillati</taxon>
        <taxon>Bacillota</taxon>
        <taxon>Bacilli</taxon>
        <taxon>Bacillales</taxon>
        <taxon>Alicyclobacillaceae</taxon>
        <taxon>Tumebacillus</taxon>
    </lineage>
</organism>
<dbReference type="Gene3D" id="1.20.1560.10">
    <property type="entry name" value="ABC transporter type 1, transmembrane domain"/>
    <property type="match status" value="1"/>
</dbReference>
<evidence type="ECO:0000256" key="3">
    <source>
        <dbReference type="ARBA" id="ARBA00022741"/>
    </source>
</evidence>
<feature type="domain" description="ABC transmembrane type-1" evidence="9">
    <location>
        <begin position="17"/>
        <end position="299"/>
    </location>
</feature>
<evidence type="ECO:0000256" key="6">
    <source>
        <dbReference type="ARBA" id="ARBA00023136"/>
    </source>
</evidence>
<dbReference type="SUPFAM" id="SSF52540">
    <property type="entry name" value="P-loop containing nucleoside triphosphate hydrolases"/>
    <property type="match status" value="1"/>
</dbReference>
<evidence type="ECO:0000256" key="5">
    <source>
        <dbReference type="ARBA" id="ARBA00022989"/>
    </source>
</evidence>
<sequence length="580" mass="65326">MLRRFFSYYQPYRGLFLLDFSCAVIAGLLELGFPLAVNQFVDKLLPSKDWWLILWACLALLAIYVLNTGLQYIVTYWGHMLGVNIETDMRRKLFDHYQKLSFRFFDNNKTGHLMTRITNDLNEIGEIAHHGPEDVFIAVMTLIGAFILMLMINWELAVLTFLIIPFMAWLTIHFSNRMTKTYRRLFGDVADFNARVENNIGGIRVVQAFANEDHEKELFKVNNSQYRQTKLLAYKIMAKSISITYMMMRFISLFVMVCGTWFVINGELTYGGFVGFLLLANVFFRPIEKINAVIETYPKGIAGFKRYTEILDTEPDVADVPNAKKVDHLEGDIRFDSVSFGYEEQKQILNNFNLAVHAGETVAFVGPSGAGKTTICSLLPRFYDCDQGNITIDGMDIRQMTLQSLRSQIGIVQQDVYLFSGTIRENIAYGKLNASDEEIWQAAKRAQLEAFILQQPEGMDTVIGERGVKLSGGQKQRLAIARMFLKNPPILILDEATSALDTATEAAIQQSLTELSEGRTTLVIAHRLATIKNADRIVVVTEQGVAEEGPHDELVAAGGIYSALHQAQFGEASEMATAAK</sequence>
<dbReference type="RefSeq" id="WP_386048623.1">
    <property type="nucleotide sequence ID" value="NZ_JBHUIO010000011.1"/>
</dbReference>
<keyword evidence="3" id="KW-0547">Nucleotide-binding</keyword>
<comment type="caution">
    <text evidence="10">The sequence shown here is derived from an EMBL/GenBank/DDBJ whole genome shotgun (WGS) entry which is preliminary data.</text>
</comment>
<dbReference type="InterPro" id="IPR011527">
    <property type="entry name" value="ABC1_TM_dom"/>
</dbReference>
<dbReference type="InterPro" id="IPR036640">
    <property type="entry name" value="ABC1_TM_sf"/>
</dbReference>
<dbReference type="GO" id="GO:0005524">
    <property type="term" value="F:ATP binding"/>
    <property type="evidence" value="ECO:0007669"/>
    <property type="project" value="UniProtKB-KW"/>
</dbReference>
<accession>A0ABW5A279</accession>
<evidence type="ECO:0000256" key="2">
    <source>
        <dbReference type="ARBA" id="ARBA00022692"/>
    </source>
</evidence>
<dbReference type="Pfam" id="PF00664">
    <property type="entry name" value="ABC_membrane"/>
    <property type="match status" value="1"/>
</dbReference>
<evidence type="ECO:0000313" key="11">
    <source>
        <dbReference type="Proteomes" id="UP001597343"/>
    </source>
</evidence>
<protein>
    <submittedName>
        <fullName evidence="10">ABC transporter ATP-binding protein</fullName>
    </submittedName>
</protein>
<feature type="transmembrane region" description="Helical" evidence="7">
    <location>
        <begin position="135"/>
        <end position="152"/>
    </location>
</feature>
<evidence type="ECO:0000256" key="4">
    <source>
        <dbReference type="ARBA" id="ARBA00022840"/>
    </source>
</evidence>
<evidence type="ECO:0000259" key="9">
    <source>
        <dbReference type="PROSITE" id="PS50929"/>
    </source>
</evidence>
<dbReference type="Proteomes" id="UP001597343">
    <property type="component" value="Unassembled WGS sequence"/>
</dbReference>
<reference evidence="11" key="1">
    <citation type="journal article" date="2019" name="Int. J. Syst. Evol. Microbiol.">
        <title>The Global Catalogue of Microorganisms (GCM) 10K type strain sequencing project: providing services to taxonomists for standard genome sequencing and annotation.</title>
        <authorList>
            <consortium name="The Broad Institute Genomics Platform"/>
            <consortium name="The Broad Institute Genome Sequencing Center for Infectious Disease"/>
            <person name="Wu L."/>
            <person name="Ma J."/>
        </authorList>
    </citation>
    <scope>NUCLEOTIDE SEQUENCE [LARGE SCALE GENOMIC DNA]</scope>
    <source>
        <strain evidence="11">CGMCC 1.13574</strain>
    </source>
</reference>
<name>A0ABW5A279_9BACL</name>
<feature type="domain" description="ABC transporter" evidence="8">
    <location>
        <begin position="333"/>
        <end position="567"/>
    </location>
</feature>
<dbReference type="InterPro" id="IPR003593">
    <property type="entry name" value="AAA+_ATPase"/>
</dbReference>
<evidence type="ECO:0000313" key="10">
    <source>
        <dbReference type="EMBL" id="MFD2171641.1"/>
    </source>
</evidence>
<keyword evidence="2 7" id="KW-0812">Transmembrane</keyword>
<evidence type="ECO:0000256" key="7">
    <source>
        <dbReference type="SAM" id="Phobius"/>
    </source>
</evidence>
<feature type="transmembrane region" description="Helical" evidence="7">
    <location>
        <begin position="12"/>
        <end position="33"/>
    </location>
</feature>
<keyword evidence="4 10" id="KW-0067">ATP-binding</keyword>
<dbReference type="Pfam" id="PF00005">
    <property type="entry name" value="ABC_tran"/>
    <property type="match status" value="1"/>
</dbReference>
<feature type="transmembrane region" description="Helical" evidence="7">
    <location>
        <begin position="243"/>
        <end position="264"/>
    </location>
</feature>
<dbReference type="InterPro" id="IPR027417">
    <property type="entry name" value="P-loop_NTPase"/>
</dbReference>
<comment type="subcellular location">
    <subcellularLocation>
        <location evidence="1">Cell membrane</location>
        <topology evidence="1">Multi-pass membrane protein</topology>
    </subcellularLocation>
</comment>
<evidence type="ECO:0000259" key="8">
    <source>
        <dbReference type="PROSITE" id="PS50893"/>
    </source>
</evidence>
<dbReference type="Gene3D" id="3.40.50.300">
    <property type="entry name" value="P-loop containing nucleotide triphosphate hydrolases"/>
    <property type="match status" value="1"/>
</dbReference>
<dbReference type="InterPro" id="IPR039421">
    <property type="entry name" value="Type_1_exporter"/>
</dbReference>
<feature type="transmembrane region" description="Helical" evidence="7">
    <location>
        <begin position="53"/>
        <end position="74"/>
    </location>
</feature>
<dbReference type="PROSITE" id="PS50929">
    <property type="entry name" value="ABC_TM1F"/>
    <property type="match status" value="1"/>
</dbReference>
<dbReference type="PROSITE" id="PS50893">
    <property type="entry name" value="ABC_TRANSPORTER_2"/>
    <property type="match status" value="1"/>
</dbReference>
<dbReference type="EMBL" id="JBHUIO010000011">
    <property type="protein sequence ID" value="MFD2171641.1"/>
    <property type="molecule type" value="Genomic_DNA"/>
</dbReference>
<dbReference type="PANTHER" id="PTHR43394:SF1">
    <property type="entry name" value="ATP-BINDING CASSETTE SUB-FAMILY B MEMBER 10, MITOCHONDRIAL"/>
    <property type="match status" value="1"/>
</dbReference>
<keyword evidence="5 7" id="KW-1133">Transmembrane helix</keyword>
<dbReference type="PANTHER" id="PTHR43394">
    <property type="entry name" value="ATP-DEPENDENT PERMEASE MDL1, MITOCHONDRIAL"/>
    <property type="match status" value="1"/>
</dbReference>
<dbReference type="SUPFAM" id="SSF90123">
    <property type="entry name" value="ABC transporter transmembrane region"/>
    <property type="match status" value="1"/>
</dbReference>
<gene>
    <name evidence="10" type="ORF">ACFSOY_16890</name>
</gene>
<proteinExistence type="predicted"/>
<keyword evidence="6 7" id="KW-0472">Membrane</keyword>
<feature type="transmembrane region" description="Helical" evidence="7">
    <location>
        <begin position="158"/>
        <end position="175"/>
    </location>
</feature>
<dbReference type="PROSITE" id="PS00211">
    <property type="entry name" value="ABC_TRANSPORTER_1"/>
    <property type="match status" value="1"/>
</dbReference>
<dbReference type="CDD" id="cd18549">
    <property type="entry name" value="ABC_6TM_YwjA_like"/>
    <property type="match status" value="1"/>
</dbReference>
<evidence type="ECO:0000256" key="1">
    <source>
        <dbReference type="ARBA" id="ARBA00004651"/>
    </source>
</evidence>